<dbReference type="STRING" id="157838.AN964_21275"/>
<evidence type="ECO:0000313" key="2">
    <source>
        <dbReference type="EMBL" id="KQL51492.1"/>
    </source>
</evidence>
<proteinExistence type="predicted"/>
<evidence type="ECO:0000256" key="1">
    <source>
        <dbReference type="SAM" id="Phobius"/>
    </source>
</evidence>
<gene>
    <name evidence="2" type="ORF">AN964_21275</name>
</gene>
<keyword evidence="1" id="KW-1133">Transmembrane helix</keyword>
<organism evidence="2 3">
    <name type="scientific">Heyndrickxia shackletonii</name>
    <dbReference type="NCBI Taxonomy" id="157838"/>
    <lineage>
        <taxon>Bacteria</taxon>
        <taxon>Bacillati</taxon>
        <taxon>Bacillota</taxon>
        <taxon>Bacilli</taxon>
        <taxon>Bacillales</taxon>
        <taxon>Bacillaceae</taxon>
        <taxon>Heyndrickxia</taxon>
    </lineage>
</organism>
<accession>A0A0Q3WT50</accession>
<reference evidence="2 3" key="1">
    <citation type="submission" date="2015-09" db="EMBL/GenBank/DDBJ databases">
        <title>Genome sequencing project for genomic taxonomy and phylogenomics of Bacillus-like bacteria.</title>
        <authorList>
            <person name="Liu B."/>
            <person name="Wang J."/>
            <person name="Zhu Y."/>
            <person name="Liu G."/>
            <person name="Chen Q."/>
            <person name="Chen Z."/>
            <person name="Lan J."/>
            <person name="Che J."/>
            <person name="Ge C."/>
            <person name="Shi H."/>
            <person name="Pan Z."/>
            <person name="Liu X."/>
        </authorList>
    </citation>
    <scope>NUCLEOTIDE SEQUENCE [LARGE SCALE GENOMIC DNA]</scope>
    <source>
        <strain evidence="2 3">LMG 18435</strain>
    </source>
</reference>
<sequence>MPKKNRAALKCMGKILCFLGIFEILVEVLNFLLEVLNFVLKTRNFLLRLLNFTGKLPNFCQTEELRRENTELFVESAEP</sequence>
<feature type="transmembrane region" description="Helical" evidence="1">
    <location>
        <begin position="12"/>
        <end position="33"/>
    </location>
</feature>
<dbReference type="Proteomes" id="UP000051888">
    <property type="component" value="Unassembled WGS sequence"/>
</dbReference>
<keyword evidence="3" id="KW-1185">Reference proteome</keyword>
<keyword evidence="1" id="KW-0812">Transmembrane</keyword>
<dbReference type="EMBL" id="LJJC01000006">
    <property type="protein sequence ID" value="KQL51492.1"/>
    <property type="molecule type" value="Genomic_DNA"/>
</dbReference>
<evidence type="ECO:0000313" key="3">
    <source>
        <dbReference type="Proteomes" id="UP000051888"/>
    </source>
</evidence>
<protein>
    <submittedName>
        <fullName evidence="2">Uncharacterized protein</fullName>
    </submittedName>
</protein>
<dbReference type="PATRIC" id="fig|157838.3.peg.4670"/>
<comment type="caution">
    <text evidence="2">The sequence shown here is derived from an EMBL/GenBank/DDBJ whole genome shotgun (WGS) entry which is preliminary data.</text>
</comment>
<keyword evidence="1" id="KW-0472">Membrane</keyword>
<name>A0A0Q3WT50_9BACI</name>
<dbReference type="AlphaFoldDB" id="A0A0Q3WT50"/>